<evidence type="ECO:0000256" key="12">
    <source>
        <dbReference type="ARBA" id="ARBA00076160"/>
    </source>
</evidence>
<dbReference type="NCBIfam" id="TIGR00113">
    <property type="entry name" value="queA"/>
    <property type="match status" value="1"/>
</dbReference>
<accession>A0A2H0N305</accession>
<evidence type="ECO:0000256" key="13">
    <source>
        <dbReference type="HAMAP-Rule" id="MF_00113"/>
    </source>
</evidence>
<organism evidence="14 15">
    <name type="scientific">Candidatus Magasanikbacteria bacterium CG11_big_fil_rev_8_21_14_0_20_43_7</name>
    <dbReference type="NCBI Taxonomy" id="1974654"/>
    <lineage>
        <taxon>Bacteria</taxon>
        <taxon>Candidatus Magasanikiibacteriota</taxon>
    </lineage>
</organism>
<comment type="caution">
    <text evidence="14">The sequence shown here is derived from an EMBL/GenBank/DDBJ whole genome shotgun (WGS) entry which is preliminary data.</text>
</comment>
<evidence type="ECO:0000256" key="4">
    <source>
        <dbReference type="ARBA" id="ARBA00022490"/>
    </source>
</evidence>
<evidence type="ECO:0000256" key="7">
    <source>
        <dbReference type="ARBA" id="ARBA00022785"/>
    </source>
</evidence>
<evidence type="ECO:0000256" key="6">
    <source>
        <dbReference type="ARBA" id="ARBA00022691"/>
    </source>
</evidence>
<comment type="subunit">
    <text evidence="3 13">Monomer.</text>
</comment>
<evidence type="ECO:0000256" key="10">
    <source>
        <dbReference type="ARBA" id="ARBA00066503"/>
    </source>
</evidence>
<dbReference type="AlphaFoldDB" id="A0A2H0N305"/>
<keyword evidence="6 13" id="KW-0949">S-adenosyl-L-methionine</keyword>
<comment type="pathway">
    <text evidence="2 13">tRNA modification; tRNA-queuosine biosynthesis.</text>
</comment>
<dbReference type="HAMAP" id="MF_00113">
    <property type="entry name" value="QueA"/>
    <property type="match status" value="1"/>
</dbReference>
<dbReference type="PANTHER" id="PTHR30307">
    <property type="entry name" value="S-ADENOSYLMETHIONINE:TRNA RIBOSYLTRANSFERASE-ISOMERASE"/>
    <property type="match status" value="1"/>
</dbReference>
<name>A0A2H0N305_9BACT</name>
<dbReference type="UniPathway" id="UPA00392"/>
<evidence type="ECO:0000256" key="9">
    <source>
        <dbReference type="ARBA" id="ARBA00061210"/>
    </source>
</evidence>
<keyword evidence="4 13" id="KW-0963">Cytoplasm</keyword>
<sequence>MKTNDFDYNLPKELIAQTPAEPRDSSRLMIVDRSLKKVEHKHFTDIVDYFQKGDVLVWNNSKVFKARLFGKLHSGTGRNLVHHEKDVEIFLVRPIENVGVWKVLAKPGKHVDAGMTIEFGEDFYCDVMVKEKNGTILMQFSYTDQEVRDKANIYGYIPIPPYIKDEPAQFESYQTIYAKEEGSVAAPTAGFHFTPRIIAQLKKKGVEFADVTLHVGLGTFLPVKTDTVTEHEMHGEWVEVSEETANKVNIAKEEGRRIIGVGTTTVRTLEGVAQFHPSTRGRGRIFPYTGDIDLFILPGFEFRIVDAMITNFHLPKSTLLMLVSAFAGDTKFMLSCYQEAVAEGYRFYSFGDGMFIY</sequence>
<dbReference type="Proteomes" id="UP000229782">
    <property type="component" value="Unassembled WGS sequence"/>
</dbReference>
<keyword evidence="5 13" id="KW-0808">Transferase</keyword>
<dbReference type="EC" id="2.4.99.17" evidence="10 13"/>
<evidence type="ECO:0000256" key="8">
    <source>
        <dbReference type="ARBA" id="ARBA00052751"/>
    </source>
</evidence>
<dbReference type="FunFam" id="3.40.1780.10:FF:000001">
    <property type="entry name" value="S-adenosylmethionine:tRNA ribosyltransferase-isomerase"/>
    <property type="match status" value="1"/>
</dbReference>
<evidence type="ECO:0000256" key="3">
    <source>
        <dbReference type="ARBA" id="ARBA00011245"/>
    </source>
</evidence>
<dbReference type="InterPro" id="IPR042118">
    <property type="entry name" value="QueA_dom1"/>
</dbReference>
<keyword evidence="7 13" id="KW-0671">Queuosine biosynthesis</keyword>
<keyword evidence="14" id="KW-0413">Isomerase</keyword>
<dbReference type="Gene3D" id="3.40.1780.10">
    <property type="entry name" value="QueA-like"/>
    <property type="match status" value="1"/>
</dbReference>
<comment type="function">
    <text evidence="13">Transfers and isomerizes the ribose moiety from AdoMet to the 7-aminomethyl group of 7-deazaguanine (preQ1-tRNA) to give epoxyqueuosine (oQ-tRNA).</text>
</comment>
<comment type="similarity">
    <text evidence="9 13">Belongs to the QueA family.</text>
</comment>
<dbReference type="InterPro" id="IPR036100">
    <property type="entry name" value="QueA_sf"/>
</dbReference>
<dbReference type="NCBIfam" id="NF001140">
    <property type="entry name" value="PRK00147.1"/>
    <property type="match status" value="1"/>
</dbReference>
<evidence type="ECO:0000256" key="1">
    <source>
        <dbReference type="ARBA" id="ARBA00004496"/>
    </source>
</evidence>
<evidence type="ECO:0000256" key="2">
    <source>
        <dbReference type="ARBA" id="ARBA00004691"/>
    </source>
</evidence>
<dbReference type="EMBL" id="PCWM01000022">
    <property type="protein sequence ID" value="PIR03270.1"/>
    <property type="molecule type" value="Genomic_DNA"/>
</dbReference>
<proteinExistence type="inferred from homology"/>
<dbReference type="SUPFAM" id="SSF111337">
    <property type="entry name" value="QueA-like"/>
    <property type="match status" value="1"/>
</dbReference>
<dbReference type="InterPro" id="IPR042119">
    <property type="entry name" value="QueA_dom2"/>
</dbReference>
<dbReference type="Pfam" id="PF02547">
    <property type="entry name" value="Queuosine_synth"/>
    <property type="match status" value="1"/>
</dbReference>
<dbReference type="GO" id="GO:0051075">
    <property type="term" value="F:S-adenosylmethionine:tRNA ribosyltransferase-isomerase activity"/>
    <property type="evidence" value="ECO:0007669"/>
    <property type="project" value="UniProtKB-EC"/>
</dbReference>
<evidence type="ECO:0000256" key="5">
    <source>
        <dbReference type="ARBA" id="ARBA00022679"/>
    </source>
</evidence>
<dbReference type="PANTHER" id="PTHR30307:SF0">
    <property type="entry name" value="S-ADENOSYLMETHIONINE:TRNA RIBOSYLTRANSFERASE-ISOMERASE"/>
    <property type="match status" value="1"/>
</dbReference>
<reference evidence="14 15" key="1">
    <citation type="submission" date="2017-09" db="EMBL/GenBank/DDBJ databases">
        <title>Depth-based differentiation of microbial function through sediment-hosted aquifers and enrichment of novel symbionts in the deep terrestrial subsurface.</title>
        <authorList>
            <person name="Probst A.J."/>
            <person name="Ladd B."/>
            <person name="Jarett J.K."/>
            <person name="Geller-Mcgrath D.E."/>
            <person name="Sieber C.M."/>
            <person name="Emerson J.B."/>
            <person name="Anantharaman K."/>
            <person name="Thomas B.C."/>
            <person name="Malmstrom R."/>
            <person name="Stieglmeier M."/>
            <person name="Klingl A."/>
            <person name="Woyke T."/>
            <person name="Ryan C.M."/>
            <person name="Banfield J.F."/>
        </authorList>
    </citation>
    <scope>NUCLEOTIDE SEQUENCE [LARGE SCALE GENOMIC DNA]</scope>
    <source>
        <strain evidence="14">CG11_big_fil_rev_8_21_14_0_20_43_7</strain>
    </source>
</reference>
<evidence type="ECO:0000313" key="14">
    <source>
        <dbReference type="EMBL" id="PIR03270.1"/>
    </source>
</evidence>
<protein>
    <recommendedName>
        <fullName evidence="11 13">S-adenosylmethionine:tRNA ribosyltransferase-isomerase</fullName>
        <ecNumber evidence="10 13">2.4.99.17</ecNumber>
    </recommendedName>
    <alternativeName>
        <fullName evidence="12 13">Queuosine biosynthesis protein QueA</fullName>
    </alternativeName>
</protein>
<dbReference type="GO" id="GO:0005737">
    <property type="term" value="C:cytoplasm"/>
    <property type="evidence" value="ECO:0007669"/>
    <property type="project" value="UniProtKB-SubCell"/>
</dbReference>
<gene>
    <name evidence="13" type="primary">queA</name>
    <name evidence="14" type="ORF">COV60_01200</name>
</gene>
<dbReference type="InterPro" id="IPR003699">
    <property type="entry name" value="QueA"/>
</dbReference>
<dbReference type="GO" id="GO:0008616">
    <property type="term" value="P:tRNA queuosine(34) biosynthetic process"/>
    <property type="evidence" value="ECO:0007669"/>
    <property type="project" value="UniProtKB-UniRule"/>
</dbReference>
<comment type="subcellular location">
    <subcellularLocation>
        <location evidence="1 13">Cytoplasm</location>
    </subcellularLocation>
</comment>
<evidence type="ECO:0000313" key="15">
    <source>
        <dbReference type="Proteomes" id="UP000229782"/>
    </source>
</evidence>
<dbReference type="Gene3D" id="2.40.10.240">
    <property type="entry name" value="QueA-like"/>
    <property type="match status" value="1"/>
</dbReference>
<evidence type="ECO:0000256" key="11">
    <source>
        <dbReference type="ARBA" id="ARBA00069325"/>
    </source>
</evidence>
<comment type="catalytic activity">
    <reaction evidence="8 13">
        <text>7-aminomethyl-7-carbaguanosine(34) in tRNA + S-adenosyl-L-methionine = epoxyqueuosine(34) in tRNA + adenine + L-methionine + 2 H(+)</text>
        <dbReference type="Rhea" id="RHEA:32155"/>
        <dbReference type="Rhea" id="RHEA-COMP:10342"/>
        <dbReference type="Rhea" id="RHEA-COMP:18582"/>
        <dbReference type="ChEBI" id="CHEBI:15378"/>
        <dbReference type="ChEBI" id="CHEBI:16708"/>
        <dbReference type="ChEBI" id="CHEBI:57844"/>
        <dbReference type="ChEBI" id="CHEBI:59789"/>
        <dbReference type="ChEBI" id="CHEBI:82833"/>
        <dbReference type="ChEBI" id="CHEBI:194443"/>
        <dbReference type="EC" id="2.4.99.17"/>
    </reaction>
</comment>